<accession>A0A267ASL6</accession>
<reference evidence="1 2" key="1">
    <citation type="submission" date="2019-02" db="EMBL/GenBank/DDBJ databases">
        <authorList>
            <consortium name="Pathogen Informatics"/>
        </authorList>
    </citation>
    <scope>NUCLEOTIDE SEQUENCE [LARGE SCALE GENOMIC DNA]</scope>
    <source>
        <strain evidence="1 2">3012STDY7103891</strain>
    </source>
</reference>
<protein>
    <submittedName>
        <fullName evidence="1">Uncharacterized protein</fullName>
    </submittedName>
</protein>
<organism evidence="1 2">
    <name type="scientific">Pseudomonas fragi</name>
    <dbReference type="NCBI Taxonomy" id="296"/>
    <lineage>
        <taxon>Bacteria</taxon>
        <taxon>Pseudomonadati</taxon>
        <taxon>Pseudomonadota</taxon>
        <taxon>Gammaproteobacteria</taxon>
        <taxon>Pseudomonadales</taxon>
        <taxon>Pseudomonadaceae</taxon>
        <taxon>Pseudomonas</taxon>
    </lineage>
</organism>
<gene>
    <name evidence="1" type="ORF">NCTC10754_03645</name>
</gene>
<sequence length="66" mass="7345">MRLQGCIHLSTRTVEITYSLKPYLTTSEAIGSQDDSYKIVRSHVFTAERRLLNFGQGQSIAAGEAQ</sequence>
<proteinExistence type="predicted"/>
<dbReference type="EMBL" id="CAACYJ010000040">
    <property type="protein sequence ID" value="VFB21008.1"/>
    <property type="molecule type" value="Genomic_DNA"/>
</dbReference>
<dbReference type="Proteomes" id="UP000330809">
    <property type="component" value="Unassembled WGS sequence"/>
</dbReference>
<evidence type="ECO:0000313" key="2">
    <source>
        <dbReference type="Proteomes" id="UP000330809"/>
    </source>
</evidence>
<dbReference type="AlphaFoldDB" id="A0A267ASL6"/>
<evidence type="ECO:0000313" key="1">
    <source>
        <dbReference type="EMBL" id="VFB21008.1"/>
    </source>
</evidence>
<name>A0A267ASL6_PSEFR</name>